<dbReference type="PROSITE" id="PS50211">
    <property type="entry name" value="DENN"/>
    <property type="match status" value="1"/>
</dbReference>
<dbReference type="SUPFAM" id="SSF48097">
    <property type="entry name" value="Regulator of G-protein signaling, RGS"/>
    <property type="match status" value="1"/>
</dbReference>
<keyword evidence="3" id="KW-1185">Reference proteome</keyword>
<evidence type="ECO:0000259" key="1">
    <source>
        <dbReference type="PROSITE" id="PS50211"/>
    </source>
</evidence>
<dbReference type="AlphaFoldDB" id="A0A1V9Y5A2"/>
<dbReference type="SMART" id="SM00799">
    <property type="entry name" value="DENN"/>
    <property type="match status" value="1"/>
</dbReference>
<dbReference type="InterPro" id="IPR044926">
    <property type="entry name" value="RGS_subdomain_2"/>
</dbReference>
<comment type="caution">
    <text evidence="2">The sequence shown here is derived from an EMBL/GenBank/DDBJ whole genome shotgun (WGS) entry which is preliminary data.</text>
</comment>
<dbReference type="STRING" id="1202772.A0A1V9Y5A2"/>
<sequence length="844" mass="95025">METVKTRSGEDLHLSLDGLLGSPHDRILYMYLCQAGLEAMYNLIAEIYKYTRLRDEAQRQEQAELIVKTFLEKPDVAALGDVDIASLGPLLKAVESRTCTLDMWAELDSRLKACIEWGDFFKADMFGDFCNAIRERRPLSLTDLIGDCNAVRLRYLETWLREFHPQSVGNLLFWVDVQTTFMPLVGTPTPSNVFSIALFEDIQVAVRRIFNIYLADTSGNACVVSDETKKDVLARILMYQGEPFSPPRYASLFKAAQDQVVKWLQAKVFPNFQNSLHCIQCIVELEWLDLHPLAHKAFAPSRKEAKPTAVVLPLPSPDVAPSYSVDTTISKTEYTVVFPTDALLDLHVCVFAVVRAPPATAATTFYATVGDAKFQCEYQLFCGADEAHEDVKQFCYIPGRLPVQVHPRSNRHVPEKAPAPLVHAFACPTPSGVRYGLCFTTWTCDTSNAAQLLYLPTYTCFLTSTSYWHLRSYLEEALPSLRALPLAAQEASLWVKVVEDCHRMYHESHQAQHVLALRPPLRVFTLNMQLPPAQANDAVPSRLFSDLNVQNIVLAMTALLVEHRVIFVAKHRDALFLGAESLLRLLAPFRWKHTYLPFCPANVAAQLKGDAPCFVGLEAAVHLKRADTYTHRIRSSICNLQRAHVVLKTPDGSFTYASELYATRTVIVDLDHDEVYTPMKQDLPELPLTKVRALELAVRAVQHPHLAHADHFLFQPEVALGNVCNGAIEAKSVPHVQPADAICLCFVEFLHSLFGTTTQYFSTVPNTIDLGKNRPALTHPRRRPSADGLEFYAQFLVFDIEDFLAANMEMGCREFFRQVFVTEAFHDFLMRQRLRFVSAPAMSS</sequence>
<dbReference type="Pfam" id="PF00615">
    <property type="entry name" value="RGS"/>
    <property type="match status" value="1"/>
</dbReference>
<dbReference type="Pfam" id="PF02141">
    <property type="entry name" value="DENN"/>
    <property type="match status" value="1"/>
</dbReference>
<dbReference type="InterPro" id="IPR037516">
    <property type="entry name" value="Tripartite_DENN"/>
</dbReference>
<dbReference type="EMBL" id="JNBR01002859">
    <property type="protein sequence ID" value="OQR80905.1"/>
    <property type="molecule type" value="Genomic_DNA"/>
</dbReference>
<name>A0A1V9Y5A2_ACHHY</name>
<evidence type="ECO:0000313" key="2">
    <source>
        <dbReference type="EMBL" id="OQR80905.1"/>
    </source>
</evidence>
<dbReference type="InterPro" id="IPR043153">
    <property type="entry name" value="DENN_C"/>
</dbReference>
<dbReference type="InterPro" id="IPR036305">
    <property type="entry name" value="RGS_sf"/>
</dbReference>
<dbReference type="GO" id="GO:0032483">
    <property type="term" value="P:regulation of Rab protein signal transduction"/>
    <property type="evidence" value="ECO:0007669"/>
    <property type="project" value="TreeGrafter"/>
</dbReference>
<dbReference type="GO" id="GO:0031410">
    <property type="term" value="C:cytoplasmic vesicle"/>
    <property type="evidence" value="ECO:0007669"/>
    <property type="project" value="TreeGrafter"/>
</dbReference>
<gene>
    <name evidence="2" type="ORF">ACHHYP_17055</name>
</gene>
<accession>A0A1V9Y5A2</accession>
<dbReference type="InterPro" id="IPR001194">
    <property type="entry name" value="cDENN_dom"/>
</dbReference>
<feature type="domain" description="UDENN" evidence="1">
    <location>
        <begin position="358"/>
        <end position="844"/>
    </location>
</feature>
<evidence type="ECO:0000313" key="3">
    <source>
        <dbReference type="Proteomes" id="UP000243579"/>
    </source>
</evidence>
<dbReference type="Proteomes" id="UP000243579">
    <property type="component" value="Unassembled WGS sequence"/>
</dbReference>
<dbReference type="InterPro" id="IPR016137">
    <property type="entry name" value="RGS"/>
</dbReference>
<dbReference type="PANTHER" id="PTHR12296">
    <property type="entry name" value="DENN DOMAIN-CONTAINING PROTEIN 4"/>
    <property type="match status" value="1"/>
</dbReference>
<dbReference type="PANTHER" id="PTHR12296:SF21">
    <property type="entry name" value="DENN DOMAIN-CONTAINING PROTEIN 3"/>
    <property type="match status" value="1"/>
</dbReference>
<dbReference type="Gene3D" id="3.40.50.11500">
    <property type="match status" value="1"/>
</dbReference>
<proteinExistence type="predicted"/>
<protein>
    <recommendedName>
        <fullName evidence="1">UDENN domain-containing protein</fullName>
    </recommendedName>
</protein>
<reference evidence="2 3" key="1">
    <citation type="journal article" date="2014" name="Genome Biol. Evol.">
        <title>The secreted proteins of Achlya hypogyna and Thraustotheca clavata identify the ancestral oomycete secretome and reveal gene acquisitions by horizontal gene transfer.</title>
        <authorList>
            <person name="Misner I."/>
            <person name="Blouin N."/>
            <person name="Leonard G."/>
            <person name="Richards T.A."/>
            <person name="Lane C.E."/>
        </authorList>
    </citation>
    <scope>NUCLEOTIDE SEQUENCE [LARGE SCALE GENOMIC DNA]</scope>
    <source>
        <strain evidence="2 3">ATCC 48635</strain>
    </source>
</reference>
<dbReference type="InterPro" id="IPR051696">
    <property type="entry name" value="DENN_Domain_GEFs"/>
</dbReference>
<dbReference type="OrthoDB" id="10266080at2759"/>
<dbReference type="Gene3D" id="1.10.167.10">
    <property type="entry name" value="Regulator of G-protein Signalling 4, domain 2"/>
    <property type="match status" value="1"/>
</dbReference>
<organism evidence="2 3">
    <name type="scientific">Achlya hypogyna</name>
    <name type="common">Oomycete</name>
    <name type="synonym">Protoachlya hypogyna</name>
    <dbReference type="NCBI Taxonomy" id="1202772"/>
    <lineage>
        <taxon>Eukaryota</taxon>
        <taxon>Sar</taxon>
        <taxon>Stramenopiles</taxon>
        <taxon>Oomycota</taxon>
        <taxon>Saprolegniomycetes</taxon>
        <taxon>Saprolegniales</taxon>
        <taxon>Achlyaceae</taxon>
        <taxon>Achlya</taxon>
    </lineage>
</organism>